<evidence type="ECO:0000313" key="2">
    <source>
        <dbReference type="Proteomes" id="UP000616151"/>
    </source>
</evidence>
<dbReference type="Proteomes" id="UP000616151">
    <property type="component" value="Unassembled WGS sequence"/>
</dbReference>
<name>A0ACC5R8G8_9HYPH</name>
<accession>A0ACC5R8G8</accession>
<gene>
    <name evidence="1" type="ORF">JHL16_21575</name>
</gene>
<sequence>MAGNDQADDFDRARKIHRVLVMHYVEGLSQAEIAKRTGLSHPTVNRLVKEGHERGYVQIKVTSPLQPLFEIEQRLIAKSSLSEAIVTPSASDQEDVNLANAGRAAADFLLSKLKDGDTICVSGGQGVGAVIAALAPSRAYDVTVVPATGGVQGKYFTDVNHLAAQLARKLQGRAFQIHAPVFAASRAERDVLLQVQSVREVLARARDAAIALVGIGSVLPEESTYRSLMPQGVKGKGELARIGAAGELVAHLINGDGKLCAYALNDCVIGLTLDEFKAVPLTIGISSGARKAAPIASVLKGGFLNVLATDEATGSLIIDILKG</sequence>
<organism evidence="1 2">
    <name type="scientific">Taklimakanibacter albus</name>
    <dbReference type="NCBI Taxonomy" id="2800327"/>
    <lineage>
        <taxon>Bacteria</taxon>
        <taxon>Pseudomonadati</taxon>
        <taxon>Pseudomonadota</taxon>
        <taxon>Alphaproteobacteria</taxon>
        <taxon>Hyphomicrobiales</taxon>
        <taxon>Aestuariivirgaceae</taxon>
        <taxon>Taklimakanibacter</taxon>
    </lineage>
</organism>
<protein>
    <submittedName>
        <fullName evidence="1">Sugar-binding transcriptional regulator</fullName>
    </submittedName>
</protein>
<proteinExistence type="predicted"/>
<reference evidence="1" key="1">
    <citation type="submission" date="2021-01" db="EMBL/GenBank/DDBJ databases">
        <authorList>
            <person name="Sun Q."/>
        </authorList>
    </citation>
    <scope>NUCLEOTIDE SEQUENCE</scope>
    <source>
        <strain evidence="1">YIM B02566</strain>
    </source>
</reference>
<keyword evidence="2" id="KW-1185">Reference proteome</keyword>
<comment type="caution">
    <text evidence="1">The sequence shown here is derived from an EMBL/GenBank/DDBJ whole genome shotgun (WGS) entry which is preliminary data.</text>
</comment>
<evidence type="ECO:0000313" key="1">
    <source>
        <dbReference type="EMBL" id="MBK1868964.1"/>
    </source>
</evidence>
<dbReference type="EMBL" id="JAENHL010000007">
    <property type="protein sequence ID" value="MBK1868964.1"/>
    <property type="molecule type" value="Genomic_DNA"/>
</dbReference>